<evidence type="ECO:0000313" key="2">
    <source>
        <dbReference type="Proteomes" id="UP000770661"/>
    </source>
</evidence>
<name>A0A8J4YF37_CHIOP</name>
<protein>
    <submittedName>
        <fullName evidence="1">Uncharacterized protein</fullName>
    </submittedName>
</protein>
<organism evidence="1 2">
    <name type="scientific">Chionoecetes opilio</name>
    <name type="common">Atlantic snow crab</name>
    <name type="synonym">Cancer opilio</name>
    <dbReference type="NCBI Taxonomy" id="41210"/>
    <lineage>
        <taxon>Eukaryota</taxon>
        <taxon>Metazoa</taxon>
        <taxon>Ecdysozoa</taxon>
        <taxon>Arthropoda</taxon>
        <taxon>Crustacea</taxon>
        <taxon>Multicrustacea</taxon>
        <taxon>Malacostraca</taxon>
        <taxon>Eumalacostraca</taxon>
        <taxon>Eucarida</taxon>
        <taxon>Decapoda</taxon>
        <taxon>Pleocyemata</taxon>
        <taxon>Brachyura</taxon>
        <taxon>Eubrachyura</taxon>
        <taxon>Majoidea</taxon>
        <taxon>Majidae</taxon>
        <taxon>Chionoecetes</taxon>
    </lineage>
</organism>
<dbReference type="PANTHER" id="PTHR40202">
    <property type="match status" value="1"/>
</dbReference>
<dbReference type="EMBL" id="JACEEZ010003940">
    <property type="protein sequence ID" value="KAG0726848.1"/>
    <property type="molecule type" value="Genomic_DNA"/>
</dbReference>
<reference evidence="1" key="1">
    <citation type="submission" date="2020-07" db="EMBL/GenBank/DDBJ databases">
        <title>The High-quality genome of the commercially important snow crab, Chionoecetes opilio.</title>
        <authorList>
            <person name="Jeong J.-H."/>
            <person name="Ryu S."/>
        </authorList>
    </citation>
    <scope>NUCLEOTIDE SEQUENCE</scope>
    <source>
        <strain evidence="1">MADBK_172401_WGS</strain>
        <tissue evidence="1">Digestive gland</tissue>
    </source>
</reference>
<dbReference type="OrthoDB" id="6361200at2759"/>
<keyword evidence="2" id="KW-1185">Reference proteome</keyword>
<sequence>MGPGRVRGVLRGLGFPEEVTSFVRNHVAAKRYLVTTDPKYYEGLSEASRGTLVHQGGPMSEEEAVSFKTNPNFQAALRMRHWDESAKDPEAQTPALKDYEDLCLSYLKEATKK</sequence>
<comment type="caution">
    <text evidence="1">The sequence shown here is derived from an EMBL/GenBank/DDBJ whole genome shotgun (WGS) entry which is preliminary data.</text>
</comment>
<gene>
    <name evidence="1" type="ORF">GWK47_035787</name>
</gene>
<dbReference type="Gene3D" id="1.10.3210.10">
    <property type="entry name" value="Hypothetical protein af1432"/>
    <property type="match status" value="1"/>
</dbReference>
<dbReference type="AlphaFoldDB" id="A0A8J4YF37"/>
<proteinExistence type="predicted"/>
<dbReference type="InterPro" id="IPR052567">
    <property type="entry name" value="OP_Dioxygenase"/>
</dbReference>
<evidence type="ECO:0000313" key="1">
    <source>
        <dbReference type="EMBL" id="KAG0726848.1"/>
    </source>
</evidence>
<dbReference type="PANTHER" id="PTHR40202:SF1">
    <property type="entry name" value="HD DOMAIN-CONTAINING PROTEIN"/>
    <property type="match status" value="1"/>
</dbReference>
<dbReference type="Proteomes" id="UP000770661">
    <property type="component" value="Unassembled WGS sequence"/>
</dbReference>
<accession>A0A8J4YF37</accession>